<keyword evidence="7" id="KW-1185">Reference proteome</keyword>
<dbReference type="GO" id="GO:0005524">
    <property type="term" value="F:ATP binding"/>
    <property type="evidence" value="ECO:0007669"/>
    <property type="project" value="UniProtKB-KW"/>
</dbReference>
<dbReference type="SMART" id="SM00382">
    <property type="entry name" value="AAA"/>
    <property type="match status" value="1"/>
</dbReference>
<dbReference type="RefSeq" id="WP_013389144.1">
    <property type="nucleotide sequence ID" value="NC_014633.1"/>
</dbReference>
<organism evidence="6 7">
    <name type="scientific">Ilyobacter polytropus (strain ATCC 51220 / DSM 2926 / LMG 16218 / CuHBu1)</name>
    <dbReference type="NCBI Taxonomy" id="572544"/>
    <lineage>
        <taxon>Bacteria</taxon>
        <taxon>Fusobacteriati</taxon>
        <taxon>Fusobacteriota</taxon>
        <taxon>Fusobacteriia</taxon>
        <taxon>Fusobacteriales</taxon>
        <taxon>Fusobacteriaceae</taxon>
        <taxon>Ilyobacter</taxon>
    </lineage>
</organism>
<keyword evidence="3" id="KW-0547">Nucleotide-binding</keyword>
<dbReference type="PANTHER" id="PTHR42734">
    <property type="entry name" value="METAL TRANSPORT SYSTEM ATP-BINDING PROTEIN TM_0124-RELATED"/>
    <property type="match status" value="1"/>
</dbReference>
<proteinExistence type="inferred from homology"/>
<dbReference type="Pfam" id="PF00005">
    <property type="entry name" value="ABC_tran"/>
    <property type="match status" value="1"/>
</dbReference>
<geneLocation type="plasmid" evidence="6 7">
    <name>pILYOP01</name>
</geneLocation>
<keyword evidence="4" id="KW-0067">ATP-binding</keyword>
<dbReference type="KEGG" id="ipo:Ilyop_2736"/>
<dbReference type="InterPro" id="IPR027417">
    <property type="entry name" value="P-loop_NTPase"/>
</dbReference>
<evidence type="ECO:0000313" key="6">
    <source>
        <dbReference type="EMBL" id="ADO84491.1"/>
    </source>
</evidence>
<dbReference type="InterPro" id="IPR003593">
    <property type="entry name" value="AAA+_ATPase"/>
</dbReference>
<dbReference type="HOGENOM" id="CLU_000604_1_11_0"/>
<keyword evidence="6" id="KW-0614">Plasmid</keyword>
<reference evidence="6 7" key="1">
    <citation type="journal article" date="2010" name="Stand. Genomic Sci.">
        <title>Complete genome sequence of Ilyobacter polytropus type strain (CuHbu1).</title>
        <authorList>
            <person name="Sikorski J."/>
            <person name="Chertkov O."/>
            <person name="Lapidus A."/>
            <person name="Nolan M."/>
            <person name="Lucas S."/>
            <person name="Del Rio T.G."/>
            <person name="Tice H."/>
            <person name="Cheng J.F."/>
            <person name="Tapia R."/>
            <person name="Han C."/>
            <person name="Goodwin L."/>
            <person name="Pitluck S."/>
            <person name="Liolios K."/>
            <person name="Ivanova N."/>
            <person name="Mavromatis K."/>
            <person name="Mikhailova N."/>
            <person name="Pati A."/>
            <person name="Chen A."/>
            <person name="Palaniappan K."/>
            <person name="Land M."/>
            <person name="Hauser L."/>
            <person name="Chang Y.J."/>
            <person name="Jeffries C.D."/>
            <person name="Brambilla E."/>
            <person name="Yasawong M."/>
            <person name="Rohde M."/>
            <person name="Pukall R."/>
            <person name="Spring S."/>
            <person name="Goker M."/>
            <person name="Woyke T."/>
            <person name="Bristow J."/>
            <person name="Eisen J.A."/>
            <person name="Markowitz V."/>
            <person name="Hugenholtz P."/>
            <person name="Kyrpides N.C."/>
            <person name="Klenk H.P."/>
        </authorList>
    </citation>
    <scope>NUCLEOTIDE SEQUENCE [LARGE SCALE GENOMIC DNA]</scope>
    <source>
        <strain evidence="7">ATCC 51220 / DSM 2926 / LMG 16218 / CuHBu1</strain>
        <plasmid evidence="7">pILYOP01</plasmid>
    </source>
</reference>
<dbReference type="Proteomes" id="UP000006875">
    <property type="component" value="Plasmid pILYOP01"/>
</dbReference>
<sequence>MEKDKDFLKNIIDFENIHINYEVGQPVLENINLKINTDEHWAILGANGSGKSTLIKLISNDLHPNTGYPFRKKLFGEDRWSLFEIRKRLGIITNDLHNHFGIHGKFETAYEVVLSGYYSSIGIYKYHDFTKEQHEKVLEVLEFLEILEIKDKKVHQMSTGQLRRCIIGRALIHDPKALILDEPTVGLDIKAQDSFIKFIQKLSRKTTIILVTHHIEEIFQEITHVALMHNKTIFKQGKKNEILNSKNLSKIFDIKIDLQKENNRYYIKSINN</sequence>
<feature type="domain" description="ABC transporter" evidence="5">
    <location>
        <begin position="12"/>
        <end position="255"/>
    </location>
</feature>
<evidence type="ECO:0000256" key="2">
    <source>
        <dbReference type="ARBA" id="ARBA00022448"/>
    </source>
</evidence>
<accession>E3HCU6</accession>
<dbReference type="AlphaFoldDB" id="E3HCU6"/>
<dbReference type="Gene3D" id="3.40.50.300">
    <property type="entry name" value="P-loop containing nucleotide triphosphate hydrolases"/>
    <property type="match status" value="1"/>
</dbReference>
<keyword evidence="2" id="KW-0813">Transport</keyword>
<evidence type="ECO:0000256" key="3">
    <source>
        <dbReference type="ARBA" id="ARBA00022741"/>
    </source>
</evidence>
<dbReference type="SUPFAM" id="SSF52540">
    <property type="entry name" value="P-loop containing nucleoside triphosphate hydrolases"/>
    <property type="match status" value="1"/>
</dbReference>
<evidence type="ECO:0000259" key="5">
    <source>
        <dbReference type="PROSITE" id="PS50893"/>
    </source>
</evidence>
<dbReference type="GO" id="GO:0016887">
    <property type="term" value="F:ATP hydrolysis activity"/>
    <property type="evidence" value="ECO:0007669"/>
    <property type="project" value="InterPro"/>
</dbReference>
<dbReference type="EMBL" id="CP002282">
    <property type="protein sequence ID" value="ADO84491.1"/>
    <property type="molecule type" value="Genomic_DNA"/>
</dbReference>
<name>E3HCU6_ILYPC</name>
<dbReference type="PANTHER" id="PTHR42734:SF17">
    <property type="entry name" value="METAL TRANSPORT SYSTEM ATP-BINDING PROTEIN TM_0124-RELATED"/>
    <property type="match status" value="1"/>
</dbReference>
<protein>
    <submittedName>
        <fullName evidence="6">ABC transporter related protein</fullName>
    </submittedName>
</protein>
<evidence type="ECO:0000313" key="7">
    <source>
        <dbReference type="Proteomes" id="UP000006875"/>
    </source>
</evidence>
<dbReference type="InterPro" id="IPR003439">
    <property type="entry name" value="ABC_transporter-like_ATP-bd"/>
</dbReference>
<evidence type="ECO:0000256" key="4">
    <source>
        <dbReference type="ARBA" id="ARBA00022840"/>
    </source>
</evidence>
<evidence type="ECO:0000256" key="1">
    <source>
        <dbReference type="ARBA" id="ARBA00005417"/>
    </source>
</evidence>
<gene>
    <name evidence="6" type="ordered locus">Ilyop_2736</name>
</gene>
<dbReference type="OrthoDB" id="9806726at2"/>
<comment type="similarity">
    <text evidence="1">Belongs to the ABC transporter superfamily.</text>
</comment>
<dbReference type="InterPro" id="IPR050153">
    <property type="entry name" value="Metal_Ion_Import_ABC"/>
</dbReference>
<dbReference type="PROSITE" id="PS50893">
    <property type="entry name" value="ABC_TRANSPORTER_2"/>
    <property type="match status" value="1"/>
</dbReference>